<dbReference type="Pfam" id="PF00892">
    <property type="entry name" value="EamA"/>
    <property type="match status" value="1"/>
</dbReference>
<feature type="transmembrane region" description="Helical" evidence="6">
    <location>
        <begin position="6"/>
        <end position="21"/>
    </location>
</feature>
<evidence type="ECO:0000256" key="3">
    <source>
        <dbReference type="ARBA" id="ARBA00022692"/>
    </source>
</evidence>
<dbReference type="SUPFAM" id="SSF103481">
    <property type="entry name" value="Multidrug resistance efflux transporter EmrE"/>
    <property type="match status" value="2"/>
</dbReference>
<feature type="transmembrane region" description="Helical" evidence="6">
    <location>
        <begin position="265"/>
        <end position="287"/>
    </location>
</feature>
<dbReference type="EMBL" id="CP024091">
    <property type="protein sequence ID" value="ATP56382.1"/>
    <property type="molecule type" value="Genomic_DNA"/>
</dbReference>
<dbReference type="OrthoDB" id="1524053at2"/>
<dbReference type="Proteomes" id="UP000223749">
    <property type="component" value="Chromosome"/>
</dbReference>
<feature type="domain" description="EamA" evidence="7">
    <location>
        <begin position="2"/>
        <end position="131"/>
    </location>
</feature>
<protein>
    <submittedName>
        <fullName evidence="8">Transporter</fullName>
    </submittedName>
</protein>
<proteinExistence type="inferred from homology"/>
<keyword evidence="4 6" id="KW-1133">Transmembrane helix</keyword>
<gene>
    <name evidence="8" type="ORF">CPT03_07805</name>
</gene>
<name>A0A2D1U454_9SPHI</name>
<comment type="subcellular location">
    <subcellularLocation>
        <location evidence="1">Membrane</location>
        <topology evidence="1">Multi-pass membrane protein</topology>
    </subcellularLocation>
</comment>
<dbReference type="AlphaFoldDB" id="A0A2D1U454"/>
<feature type="transmembrane region" description="Helical" evidence="6">
    <location>
        <begin position="237"/>
        <end position="258"/>
    </location>
</feature>
<feature type="transmembrane region" description="Helical" evidence="6">
    <location>
        <begin position="144"/>
        <end position="164"/>
    </location>
</feature>
<dbReference type="InterPro" id="IPR050638">
    <property type="entry name" value="AA-Vitamin_Transporters"/>
</dbReference>
<evidence type="ECO:0000259" key="7">
    <source>
        <dbReference type="Pfam" id="PF00892"/>
    </source>
</evidence>
<keyword evidence="3 6" id="KW-0812">Transmembrane</keyword>
<dbReference type="GO" id="GO:0016020">
    <property type="term" value="C:membrane"/>
    <property type="evidence" value="ECO:0007669"/>
    <property type="project" value="UniProtKB-SubCell"/>
</dbReference>
<organism evidence="8 9">
    <name type="scientific">Pedobacter ginsengisoli</name>
    <dbReference type="NCBI Taxonomy" id="363852"/>
    <lineage>
        <taxon>Bacteria</taxon>
        <taxon>Pseudomonadati</taxon>
        <taxon>Bacteroidota</taxon>
        <taxon>Sphingobacteriia</taxon>
        <taxon>Sphingobacteriales</taxon>
        <taxon>Sphingobacteriaceae</taxon>
        <taxon>Pedobacter</taxon>
    </lineage>
</organism>
<dbReference type="InterPro" id="IPR037185">
    <property type="entry name" value="EmrE-like"/>
</dbReference>
<accession>A0A2D1U454</accession>
<keyword evidence="5 6" id="KW-0472">Membrane</keyword>
<reference evidence="8 9" key="1">
    <citation type="submission" date="2017-10" db="EMBL/GenBank/DDBJ databases">
        <title>Whole genome of Pedobacter ginsengisoli T01R-27 isolated from tomato rhizosphere.</title>
        <authorList>
            <person name="Weon H.-Y."/>
            <person name="Lee S.A."/>
            <person name="Sang M.K."/>
            <person name="Song J."/>
        </authorList>
    </citation>
    <scope>NUCLEOTIDE SEQUENCE [LARGE SCALE GENOMIC DNA]</scope>
    <source>
        <strain evidence="8 9">T01R-27</strain>
    </source>
</reference>
<evidence type="ECO:0000256" key="1">
    <source>
        <dbReference type="ARBA" id="ARBA00004141"/>
    </source>
</evidence>
<dbReference type="KEGG" id="pgs:CPT03_07805"/>
<dbReference type="Gene3D" id="1.10.3730.20">
    <property type="match status" value="1"/>
</dbReference>
<dbReference type="PANTHER" id="PTHR32322">
    <property type="entry name" value="INNER MEMBRANE TRANSPORTER"/>
    <property type="match status" value="1"/>
</dbReference>
<evidence type="ECO:0000313" key="9">
    <source>
        <dbReference type="Proteomes" id="UP000223749"/>
    </source>
</evidence>
<evidence type="ECO:0000256" key="4">
    <source>
        <dbReference type="ARBA" id="ARBA00022989"/>
    </source>
</evidence>
<comment type="similarity">
    <text evidence="2">Belongs to the EamA transporter family.</text>
</comment>
<feature type="transmembrane region" description="Helical" evidence="6">
    <location>
        <begin position="114"/>
        <end position="132"/>
    </location>
</feature>
<dbReference type="RefSeq" id="WP_099438324.1">
    <property type="nucleotide sequence ID" value="NZ_CP024091.1"/>
</dbReference>
<feature type="transmembrane region" description="Helical" evidence="6">
    <location>
        <begin position="91"/>
        <end position="108"/>
    </location>
</feature>
<feature type="transmembrane region" description="Helical" evidence="6">
    <location>
        <begin position="28"/>
        <end position="47"/>
    </location>
</feature>
<feature type="transmembrane region" description="Helical" evidence="6">
    <location>
        <begin position="62"/>
        <end position="79"/>
    </location>
</feature>
<evidence type="ECO:0000256" key="5">
    <source>
        <dbReference type="ARBA" id="ARBA00023136"/>
    </source>
</evidence>
<feature type="transmembrane region" description="Helical" evidence="6">
    <location>
        <begin position="205"/>
        <end position="225"/>
    </location>
</feature>
<evidence type="ECO:0000256" key="2">
    <source>
        <dbReference type="ARBA" id="ARBA00007362"/>
    </source>
</evidence>
<sequence>MIYLLISIFCSVTVGVLLKFAKRYRINIVQAVTWNYLFAIGLSVFFFKPKFSHLASTAHYDIYLSLGILLPLIFWFLAGSIRNIGIARTDIAQRLSLFIPILASYFLFKEHFTLFKICGLVIGFVAIFFTLYKKTKQRSTIGSWFYPLIVFIGFGIIDILFKQVAQIKSIPYTTSLTIIFILAFIISIVSILYFRTFKNQKLELVNVLCGCVLGFFNFFNILFYLKAHGAMAQNPSTVFASMNMGVIILGSLIGIFVFKEKLNKLNYWGLFLALAAIILITLSKIYAI</sequence>
<keyword evidence="9" id="KW-1185">Reference proteome</keyword>
<evidence type="ECO:0000313" key="8">
    <source>
        <dbReference type="EMBL" id="ATP56382.1"/>
    </source>
</evidence>
<evidence type="ECO:0000256" key="6">
    <source>
        <dbReference type="SAM" id="Phobius"/>
    </source>
</evidence>
<dbReference type="PANTHER" id="PTHR32322:SF2">
    <property type="entry name" value="EAMA DOMAIN-CONTAINING PROTEIN"/>
    <property type="match status" value="1"/>
</dbReference>
<feature type="transmembrane region" description="Helical" evidence="6">
    <location>
        <begin position="170"/>
        <end position="193"/>
    </location>
</feature>
<dbReference type="InterPro" id="IPR000620">
    <property type="entry name" value="EamA_dom"/>
</dbReference>